<dbReference type="AlphaFoldDB" id="A0ABD3WTM6"/>
<comment type="caution">
    <text evidence="2">The sequence shown here is derived from an EMBL/GenBank/DDBJ whole genome shotgun (WGS) entry which is preliminary data.</text>
</comment>
<keyword evidence="3" id="KW-1185">Reference proteome</keyword>
<sequence length="319" mass="37102">MEIGLLTKHYLATNDYYQRDFGLCENSDFLENGLGPEHPNFSAMNISRASNNFPGDFIPDQRTSLHIQNELCNAQEALHSHGVHDRSWKLYYKNLNRFHQPWIYKHSVPYNERHPEPCKVPTYFHRQNCSFNGPFLHSNSDTISDTLHSHIPMIYEHDYLQNETYPPNPRYLPMLPKTDSHSNKIVVLSNYLTDKTTNADNVTCKDRENKNVSPLNETYLQYIKEFKNDLCFLSQVPNKMSTPCTSPSGDTVPYILTSPFLEGQHYGDAFADNSAKGHVTRHQSDSFPQDTPKRRKKRAFQSEVEEAVYYLTTKYMKYD</sequence>
<feature type="region of interest" description="Disordered" evidence="1">
    <location>
        <begin position="275"/>
        <end position="298"/>
    </location>
</feature>
<accession>A0ABD3WTM6</accession>
<reference evidence="2 3" key="1">
    <citation type="submission" date="2024-11" db="EMBL/GenBank/DDBJ databases">
        <title>Chromosome-level genome assembly of the freshwater bivalve Anodonta woodiana.</title>
        <authorList>
            <person name="Chen X."/>
        </authorList>
    </citation>
    <scope>NUCLEOTIDE SEQUENCE [LARGE SCALE GENOMIC DNA]</scope>
    <source>
        <strain evidence="2">MN2024</strain>
        <tissue evidence="2">Gills</tissue>
    </source>
</reference>
<name>A0ABD3WTM6_SINWO</name>
<protein>
    <submittedName>
        <fullName evidence="2">Uncharacterized protein</fullName>
    </submittedName>
</protein>
<dbReference type="EMBL" id="JBJQND010000005">
    <property type="protein sequence ID" value="KAL3876013.1"/>
    <property type="molecule type" value="Genomic_DNA"/>
</dbReference>
<gene>
    <name evidence="2" type="ORF">ACJMK2_033902</name>
</gene>
<evidence type="ECO:0000313" key="3">
    <source>
        <dbReference type="Proteomes" id="UP001634394"/>
    </source>
</evidence>
<dbReference type="Proteomes" id="UP001634394">
    <property type="component" value="Unassembled WGS sequence"/>
</dbReference>
<organism evidence="2 3">
    <name type="scientific">Sinanodonta woodiana</name>
    <name type="common">Chinese pond mussel</name>
    <name type="synonym">Anodonta woodiana</name>
    <dbReference type="NCBI Taxonomy" id="1069815"/>
    <lineage>
        <taxon>Eukaryota</taxon>
        <taxon>Metazoa</taxon>
        <taxon>Spiralia</taxon>
        <taxon>Lophotrochozoa</taxon>
        <taxon>Mollusca</taxon>
        <taxon>Bivalvia</taxon>
        <taxon>Autobranchia</taxon>
        <taxon>Heteroconchia</taxon>
        <taxon>Palaeoheterodonta</taxon>
        <taxon>Unionida</taxon>
        <taxon>Unionoidea</taxon>
        <taxon>Unionidae</taxon>
        <taxon>Unioninae</taxon>
        <taxon>Sinanodonta</taxon>
    </lineage>
</organism>
<evidence type="ECO:0000256" key="1">
    <source>
        <dbReference type="SAM" id="MobiDB-lite"/>
    </source>
</evidence>
<proteinExistence type="predicted"/>
<evidence type="ECO:0000313" key="2">
    <source>
        <dbReference type="EMBL" id="KAL3876013.1"/>
    </source>
</evidence>